<feature type="transmembrane region" description="Helical" evidence="4">
    <location>
        <begin position="71"/>
        <end position="90"/>
    </location>
</feature>
<dbReference type="InterPro" id="IPR053031">
    <property type="entry name" value="Cuticle_assoc_protein"/>
</dbReference>
<feature type="transmembrane region" description="Helical" evidence="4">
    <location>
        <begin position="41"/>
        <end position="64"/>
    </location>
</feature>
<accession>A0A9I9ECG1</accession>
<evidence type="ECO:0000256" key="4">
    <source>
        <dbReference type="SAM" id="Phobius"/>
    </source>
</evidence>
<keyword evidence="3" id="KW-0862">Zinc</keyword>
<dbReference type="GO" id="GO:0008270">
    <property type="term" value="F:zinc ion binding"/>
    <property type="evidence" value="ECO:0007669"/>
    <property type="project" value="UniProtKB-KW"/>
</dbReference>
<dbReference type="PANTHER" id="PTHR34396:SF25">
    <property type="entry name" value="BOUNDARY ELEMENT ASSOCIATED FACTOR"/>
    <property type="match status" value="1"/>
</dbReference>
<dbReference type="GO" id="GO:0005634">
    <property type="term" value="C:nucleus"/>
    <property type="evidence" value="ECO:0007669"/>
    <property type="project" value="TreeGrafter"/>
</dbReference>
<sequence length="265" mass="30469">MITTNRTFLKLKVITDKGIKKSNRTDDPNRTNSVQFELGQFLTTIIFCLLAYSCISSHSVFVYCSAFRFRVHFVFTTSFLHFFHSLFVILSSPHTPDCSSFRFRPSPFRCHSPGYGVDTATENNAQTYWSCGSIKFHNRNEPKFPTSWVLIERFQFISNHYMFRSGCDPKYPRAACKHCGASYVCDSKRNGTTNLKRHLEKCKMYVNPLEDNVEGEGDSESSMMATSFTQENCRTMFAKMKVKGFTNFAGIKSQVYDSIKSNRCK</sequence>
<dbReference type="GO" id="GO:1990837">
    <property type="term" value="F:sequence-specific double-stranded DNA binding"/>
    <property type="evidence" value="ECO:0007669"/>
    <property type="project" value="TreeGrafter"/>
</dbReference>
<keyword evidence="4" id="KW-0812">Transmembrane</keyword>
<keyword evidence="4" id="KW-0472">Membrane</keyword>
<proteinExistence type="predicted"/>
<keyword evidence="1" id="KW-0479">Metal-binding</keyword>
<evidence type="ECO:0000259" key="5">
    <source>
        <dbReference type="Pfam" id="PF02892"/>
    </source>
</evidence>
<dbReference type="PANTHER" id="PTHR34396">
    <property type="entry name" value="OS03G0264950 PROTEIN-RELATED"/>
    <property type="match status" value="1"/>
</dbReference>
<name>A0A9I9ECG1_CUCME</name>
<protein>
    <recommendedName>
        <fullName evidence="5">BED-type domain-containing protein</fullName>
    </recommendedName>
</protein>
<reference evidence="6" key="1">
    <citation type="submission" date="2023-03" db="UniProtKB">
        <authorList>
            <consortium name="EnsemblPlants"/>
        </authorList>
    </citation>
    <scope>IDENTIFICATION</scope>
</reference>
<evidence type="ECO:0000256" key="3">
    <source>
        <dbReference type="ARBA" id="ARBA00022833"/>
    </source>
</evidence>
<evidence type="ECO:0000256" key="1">
    <source>
        <dbReference type="ARBA" id="ARBA00022723"/>
    </source>
</evidence>
<dbReference type="Pfam" id="PF02892">
    <property type="entry name" value="zf-BED"/>
    <property type="match status" value="1"/>
</dbReference>
<dbReference type="InterPro" id="IPR003656">
    <property type="entry name" value="Znf_BED"/>
</dbReference>
<keyword evidence="4" id="KW-1133">Transmembrane helix</keyword>
<feature type="domain" description="BED-type" evidence="5">
    <location>
        <begin position="173"/>
        <end position="201"/>
    </location>
</feature>
<dbReference type="GO" id="GO:0006357">
    <property type="term" value="P:regulation of transcription by RNA polymerase II"/>
    <property type="evidence" value="ECO:0007669"/>
    <property type="project" value="TreeGrafter"/>
</dbReference>
<dbReference type="AlphaFoldDB" id="A0A9I9ECG1"/>
<dbReference type="SMART" id="SM00614">
    <property type="entry name" value="ZnF_BED"/>
    <property type="match status" value="1"/>
</dbReference>
<organism evidence="6">
    <name type="scientific">Cucumis melo</name>
    <name type="common">Muskmelon</name>
    <dbReference type="NCBI Taxonomy" id="3656"/>
    <lineage>
        <taxon>Eukaryota</taxon>
        <taxon>Viridiplantae</taxon>
        <taxon>Streptophyta</taxon>
        <taxon>Embryophyta</taxon>
        <taxon>Tracheophyta</taxon>
        <taxon>Spermatophyta</taxon>
        <taxon>Magnoliopsida</taxon>
        <taxon>eudicotyledons</taxon>
        <taxon>Gunneridae</taxon>
        <taxon>Pentapetalae</taxon>
        <taxon>rosids</taxon>
        <taxon>fabids</taxon>
        <taxon>Cucurbitales</taxon>
        <taxon>Cucurbitaceae</taxon>
        <taxon>Benincaseae</taxon>
        <taxon>Cucumis</taxon>
    </lineage>
</organism>
<evidence type="ECO:0000313" key="6">
    <source>
        <dbReference type="EnsemblPlants" id="MELO3C031840.2.1"/>
    </source>
</evidence>
<keyword evidence="2" id="KW-0863">Zinc-finger</keyword>
<evidence type="ECO:0000256" key="2">
    <source>
        <dbReference type="ARBA" id="ARBA00022771"/>
    </source>
</evidence>
<dbReference type="EnsemblPlants" id="MELO3C031840.2.1">
    <property type="protein sequence ID" value="MELO3C031840.2.1"/>
    <property type="gene ID" value="MELO3C031840.2"/>
</dbReference>
<dbReference type="Gramene" id="MELO3C031840.2.1">
    <property type="protein sequence ID" value="MELO3C031840.2.1"/>
    <property type="gene ID" value="MELO3C031840.2"/>
</dbReference>